<dbReference type="EMBL" id="LRGB01005869">
    <property type="protein sequence ID" value="KZS01908.1"/>
    <property type="molecule type" value="Genomic_DNA"/>
</dbReference>
<comment type="caution">
    <text evidence="2">The sequence shown here is derived from an EMBL/GenBank/DDBJ whole genome shotgun (WGS) entry which is preliminary data.</text>
</comment>
<proteinExistence type="predicted"/>
<evidence type="ECO:0000313" key="3">
    <source>
        <dbReference type="Proteomes" id="UP000076858"/>
    </source>
</evidence>
<feature type="compositionally biased region" description="Polar residues" evidence="1">
    <location>
        <begin position="15"/>
        <end position="35"/>
    </location>
</feature>
<organism evidence="2 3">
    <name type="scientific">Daphnia magna</name>
    <dbReference type="NCBI Taxonomy" id="35525"/>
    <lineage>
        <taxon>Eukaryota</taxon>
        <taxon>Metazoa</taxon>
        <taxon>Ecdysozoa</taxon>
        <taxon>Arthropoda</taxon>
        <taxon>Crustacea</taxon>
        <taxon>Branchiopoda</taxon>
        <taxon>Diplostraca</taxon>
        <taxon>Cladocera</taxon>
        <taxon>Anomopoda</taxon>
        <taxon>Daphniidae</taxon>
        <taxon>Daphnia</taxon>
    </lineage>
</organism>
<dbReference type="Proteomes" id="UP000076858">
    <property type="component" value="Unassembled WGS sequence"/>
</dbReference>
<evidence type="ECO:0000313" key="2">
    <source>
        <dbReference type="EMBL" id="KZS01908.1"/>
    </source>
</evidence>
<protein>
    <submittedName>
        <fullName evidence="2">Uncharacterized protein</fullName>
    </submittedName>
</protein>
<keyword evidence="3" id="KW-1185">Reference proteome</keyword>
<name>A0A164J301_9CRUS</name>
<evidence type="ECO:0000256" key="1">
    <source>
        <dbReference type="SAM" id="MobiDB-lite"/>
    </source>
</evidence>
<dbReference type="AlphaFoldDB" id="A0A164J301"/>
<feature type="region of interest" description="Disordered" evidence="1">
    <location>
        <begin position="1"/>
        <end position="48"/>
    </location>
</feature>
<reference evidence="2 3" key="1">
    <citation type="submission" date="2016-03" db="EMBL/GenBank/DDBJ databases">
        <title>EvidentialGene: Evidence-directed Construction of Genes on Genomes.</title>
        <authorList>
            <person name="Gilbert D.G."/>
            <person name="Choi J.-H."/>
            <person name="Mockaitis K."/>
            <person name="Colbourne J."/>
            <person name="Pfrender M."/>
        </authorList>
    </citation>
    <scope>NUCLEOTIDE SEQUENCE [LARGE SCALE GENOMIC DNA]</scope>
    <source>
        <strain evidence="2 3">Xinb3</strain>
        <tissue evidence="2">Complete organism</tissue>
    </source>
</reference>
<feature type="compositionally biased region" description="Basic residues" evidence="1">
    <location>
        <begin position="38"/>
        <end position="48"/>
    </location>
</feature>
<gene>
    <name evidence="2" type="ORF">APZ42_001274</name>
</gene>
<accession>A0A164J301</accession>
<sequence>MLLTKPSVGSEPSRHSLQNQMGKTIEQGQHQTQLNNHERRRQAPKNQP</sequence>